<accession>A0A9D4SY28</accession>
<evidence type="ECO:0000313" key="3">
    <source>
        <dbReference type="EMBL" id="KAH7956209.1"/>
    </source>
</evidence>
<dbReference type="SMART" id="SM00256">
    <property type="entry name" value="FBOX"/>
    <property type="match status" value="1"/>
</dbReference>
<gene>
    <name evidence="3" type="ORF">HPB52_007134</name>
</gene>
<sequence length="432" mass="48537">MDEHEAAAEEAVQDHSADDGPSLIDLPDGVLIKICQYSEPFDVLSLGRTCHRLRELTSSRFLWTSLALSWCRGVWNDLPDKVCSLPEDPKQWFFHLLRLCREKRPPQMETVSFENGETWLRMQNDRFACKITMLTWAYQAMNNKASPFILQRLWVDDIALYKRLCPRVDFSVSELKLDPNGASQLATLGKARPNDLRGRKQPHVDAHNYVSSRPLLSARWIEDLFPQGPEGSICPLLVCPSADGYALESSGVDGLLTCASYVLEQHLARACLRGQETVVKMATRIKKACWGLHSAYVDHKSTIEDRWPDCPVAHAIVSMSEEGWPNFTSCQPSLDPVGLQWREVMSRCAALLKEHGTLDAIVDMARIRWRRVLLSDIEAVVGPSDETFVSRINLTDCDVIGGDNPRQDMAAAAFVSPSGVLVTWQLLGQGRY</sequence>
<dbReference type="VEuPathDB" id="VectorBase:RSAN_038877"/>
<dbReference type="AlphaFoldDB" id="A0A9D4SY28"/>
<dbReference type="Proteomes" id="UP000821837">
    <property type="component" value="Unassembled WGS sequence"/>
</dbReference>
<protein>
    <recommendedName>
        <fullName evidence="2">F-box domain-containing protein</fullName>
    </recommendedName>
</protein>
<organism evidence="3 4">
    <name type="scientific">Rhipicephalus sanguineus</name>
    <name type="common">Brown dog tick</name>
    <name type="synonym">Ixodes sanguineus</name>
    <dbReference type="NCBI Taxonomy" id="34632"/>
    <lineage>
        <taxon>Eukaryota</taxon>
        <taxon>Metazoa</taxon>
        <taxon>Ecdysozoa</taxon>
        <taxon>Arthropoda</taxon>
        <taxon>Chelicerata</taxon>
        <taxon>Arachnida</taxon>
        <taxon>Acari</taxon>
        <taxon>Parasitiformes</taxon>
        <taxon>Ixodida</taxon>
        <taxon>Ixodoidea</taxon>
        <taxon>Ixodidae</taxon>
        <taxon>Rhipicephalinae</taxon>
        <taxon>Rhipicephalus</taxon>
        <taxon>Rhipicephalus</taxon>
    </lineage>
</organism>
<dbReference type="OMA" id="DMALYRR"/>
<proteinExistence type="predicted"/>
<dbReference type="PROSITE" id="PS50181">
    <property type="entry name" value="FBOX"/>
    <property type="match status" value="1"/>
</dbReference>
<evidence type="ECO:0000313" key="4">
    <source>
        <dbReference type="Proteomes" id="UP000821837"/>
    </source>
</evidence>
<evidence type="ECO:0000259" key="2">
    <source>
        <dbReference type="PROSITE" id="PS50181"/>
    </source>
</evidence>
<name>A0A9D4SY28_RHISA</name>
<feature type="compositionally biased region" description="Basic and acidic residues" evidence="1">
    <location>
        <begin position="1"/>
        <end position="18"/>
    </location>
</feature>
<comment type="caution">
    <text evidence="3">The sequence shown here is derived from an EMBL/GenBank/DDBJ whole genome shotgun (WGS) entry which is preliminary data.</text>
</comment>
<feature type="domain" description="F-box" evidence="2">
    <location>
        <begin position="20"/>
        <end position="66"/>
    </location>
</feature>
<reference evidence="3" key="1">
    <citation type="journal article" date="2020" name="Cell">
        <title>Large-Scale Comparative Analyses of Tick Genomes Elucidate Their Genetic Diversity and Vector Capacities.</title>
        <authorList>
            <consortium name="Tick Genome and Microbiome Consortium (TIGMIC)"/>
            <person name="Jia N."/>
            <person name="Wang J."/>
            <person name="Shi W."/>
            <person name="Du L."/>
            <person name="Sun Y."/>
            <person name="Zhan W."/>
            <person name="Jiang J.F."/>
            <person name="Wang Q."/>
            <person name="Zhang B."/>
            <person name="Ji P."/>
            <person name="Bell-Sakyi L."/>
            <person name="Cui X.M."/>
            <person name="Yuan T.T."/>
            <person name="Jiang B.G."/>
            <person name="Yang W.F."/>
            <person name="Lam T.T."/>
            <person name="Chang Q.C."/>
            <person name="Ding S.J."/>
            <person name="Wang X.J."/>
            <person name="Zhu J.G."/>
            <person name="Ruan X.D."/>
            <person name="Zhao L."/>
            <person name="Wei J.T."/>
            <person name="Ye R.Z."/>
            <person name="Que T.C."/>
            <person name="Du C.H."/>
            <person name="Zhou Y.H."/>
            <person name="Cheng J.X."/>
            <person name="Dai P.F."/>
            <person name="Guo W.B."/>
            <person name="Han X.H."/>
            <person name="Huang E.J."/>
            <person name="Li L.F."/>
            <person name="Wei W."/>
            <person name="Gao Y.C."/>
            <person name="Liu J.Z."/>
            <person name="Shao H.Z."/>
            <person name="Wang X."/>
            <person name="Wang C.C."/>
            <person name="Yang T.C."/>
            <person name="Huo Q.B."/>
            <person name="Li W."/>
            <person name="Chen H.Y."/>
            <person name="Chen S.E."/>
            <person name="Zhou L.G."/>
            <person name="Ni X.B."/>
            <person name="Tian J.H."/>
            <person name="Sheng Y."/>
            <person name="Liu T."/>
            <person name="Pan Y.S."/>
            <person name="Xia L.Y."/>
            <person name="Li J."/>
            <person name="Zhao F."/>
            <person name="Cao W.C."/>
        </authorList>
    </citation>
    <scope>NUCLEOTIDE SEQUENCE</scope>
    <source>
        <strain evidence="3">Rsan-2018</strain>
    </source>
</reference>
<dbReference type="OrthoDB" id="6417436at2759"/>
<dbReference type="Pfam" id="PF12937">
    <property type="entry name" value="F-box-like"/>
    <property type="match status" value="1"/>
</dbReference>
<dbReference type="InterPro" id="IPR001810">
    <property type="entry name" value="F-box_dom"/>
</dbReference>
<feature type="region of interest" description="Disordered" evidence="1">
    <location>
        <begin position="1"/>
        <end position="21"/>
    </location>
</feature>
<dbReference type="EMBL" id="JABSTV010001250">
    <property type="protein sequence ID" value="KAH7956209.1"/>
    <property type="molecule type" value="Genomic_DNA"/>
</dbReference>
<dbReference type="Gene3D" id="1.20.1280.50">
    <property type="match status" value="1"/>
</dbReference>
<dbReference type="SUPFAM" id="SSF81383">
    <property type="entry name" value="F-box domain"/>
    <property type="match status" value="1"/>
</dbReference>
<reference evidence="3" key="2">
    <citation type="submission" date="2021-09" db="EMBL/GenBank/DDBJ databases">
        <authorList>
            <person name="Jia N."/>
            <person name="Wang J."/>
            <person name="Shi W."/>
            <person name="Du L."/>
            <person name="Sun Y."/>
            <person name="Zhan W."/>
            <person name="Jiang J."/>
            <person name="Wang Q."/>
            <person name="Zhang B."/>
            <person name="Ji P."/>
            <person name="Sakyi L.B."/>
            <person name="Cui X."/>
            <person name="Yuan T."/>
            <person name="Jiang B."/>
            <person name="Yang W."/>
            <person name="Lam T.T.-Y."/>
            <person name="Chang Q."/>
            <person name="Ding S."/>
            <person name="Wang X."/>
            <person name="Zhu J."/>
            <person name="Ruan X."/>
            <person name="Zhao L."/>
            <person name="Wei J."/>
            <person name="Que T."/>
            <person name="Du C."/>
            <person name="Cheng J."/>
            <person name="Dai P."/>
            <person name="Han X."/>
            <person name="Huang E."/>
            <person name="Gao Y."/>
            <person name="Liu J."/>
            <person name="Shao H."/>
            <person name="Ye R."/>
            <person name="Li L."/>
            <person name="Wei W."/>
            <person name="Wang X."/>
            <person name="Wang C."/>
            <person name="Huo Q."/>
            <person name="Li W."/>
            <person name="Guo W."/>
            <person name="Chen H."/>
            <person name="Chen S."/>
            <person name="Zhou L."/>
            <person name="Zhou L."/>
            <person name="Ni X."/>
            <person name="Tian J."/>
            <person name="Zhou Y."/>
            <person name="Sheng Y."/>
            <person name="Liu T."/>
            <person name="Pan Y."/>
            <person name="Xia L."/>
            <person name="Li J."/>
            <person name="Zhao F."/>
            <person name="Cao W."/>
        </authorList>
    </citation>
    <scope>NUCLEOTIDE SEQUENCE</scope>
    <source>
        <strain evidence="3">Rsan-2018</strain>
        <tissue evidence="3">Larvae</tissue>
    </source>
</reference>
<dbReference type="InterPro" id="IPR036047">
    <property type="entry name" value="F-box-like_dom_sf"/>
</dbReference>
<keyword evidence="4" id="KW-1185">Reference proteome</keyword>
<evidence type="ECO:0000256" key="1">
    <source>
        <dbReference type="SAM" id="MobiDB-lite"/>
    </source>
</evidence>